<gene>
    <name evidence="3" type="ORF">MJA45_21320</name>
</gene>
<dbReference type="GO" id="GO:0046872">
    <property type="term" value="F:metal ion binding"/>
    <property type="evidence" value="ECO:0007669"/>
    <property type="project" value="UniProtKB-KW"/>
</dbReference>
<dbReference type="PANTHER" id="PTHR43048">
    <property type="entry name" value="METHYLMALONYL-COA EPIMERASE"/>
    <property type="match status" value="1"/>
</dbReference>
<dbReference type="GO" id="GO:0004493">
    <property type="term" value="F:methylmalonyl-CoA epimerase activity"/>
    <property type="evidence" value="ECO:0007669"/>
    <property type="project" value="TreeGrafter"/>
</dbReference>
<organism evidence="3 4">
    <name type="scientific">Paenibacillus aurantius</name>
    <dbReference type="NCBI Taxonomy" id="2918900"/>
    <lineage>
        <taxon>Bacteria</taxon>
        <taxon>Bacillati</taxon>
        <taxon>Bacillota</taxon>
        <taxon>Bacilli</taxon>
        <taxon>Bacillales</taxon>
        <taxon>Paenibacillaceae</taxon>
        <taxon>Paenibacillus</taxon>
    </lineage>
</organism>
<feature type="domain" description="VOC" evidence="2">
    <location>
        <begin position="5"/>
        <end position="127"/>
    </location>
</feature>
<dbReference type="KEGG" id="paun:MJA45_21320"/>
<dbReference type="AlphaFoldDB" id="A0AA96LJ28"/>
<name>A0AA96LJ28_9BACL</name>
<dbReference type="Gene3D" id="3.10.180.10">
    <property type="entry name" value="2,3-Dihydroxybiphenyl 1,2-Dioxygenase, domain 1"/>
    <property type="match status" value="1"/>
</dbReference>
<dbReference type="Proteomes" id="UP001305702">
    <property type="component" value="Chromosome"/>
</dbReference>
<dbReference type="InterPro" id="IPR051785">
    <property type="entry name" value="MMCE/EMCE_epimerase"/>
</dbReference>
<keyword evidence="1" id="KW-0479">Metal-binding</keyword>
<protein>
    <submittedName>
        <fullName evidence="3">VOC family protein</fullName>
    </submittedName>
</protein>
<dbReference type="PROSITE" id="PS51819">
    <property type="entry name" value="VOC"/>
    <property type="match status" value="1"/>
</dbReference>
<evidence type="ECO:0000313" key="4">
    <source>
        <dbReference type="Proteomes" id="UP001305702"/>
    </source>
</evidence>
<sequence length="129" mass="14814">MAVRRIEHVGIMVKDLETSIAFYKETAGLELKGTLEHTNGVIRLAFLGYGESDETELELIQGYNDRLPAEGKVHHIAFNVDRLEPEIERLRALNVKFIDKEITTLPNGSRYIFFEGPDGEWIEFFESTR</sequence>
<dbReference type="InterPro" id="IPR029068">
    <property type="entry name" value="Glyas_Bleomycin-R_OHBP_Dase"/>
</dbReference>
<dbReference type="Pfam" id="PF00903">
    <property type="entry name" value="Glyoxalase"/>
    <property type="match status" value="1"/>
</dbReference>
<dbReference type="EMBL" id="CP130318">
    <property type="protein sequence ID" value="WNQ14299.1"/>
    <property type="molecule type" value="Genomic_DNA"/>
</dbReference>
<evidence type="ECO:0000259" key="2">
    <source>
        <dbReference type="PROSITE" id="PS51819"/>
    </source>
</evidence>
<dbReference type="InterPro" id="IPR004360">
    <property type="entry name" value="Glyas_Fos-R_dOase_dom"/>
</dbReference>
<accession>A0AA96LJ28</accession>
<proteinExistence type="predicted"/>
<dbReference type="SUPFAM" id="SSF54593">
    <property type="entry name" value="Glyoxalase/Bleomycin resistance protein/Dihydroxybiphenyl dioxygenase"/>
    <property type="match status" value="1"/>
</dbReference>
<evidence type="ECO:0000313" key="3">
    <source>
        <dbReference type="EMBL" id="WNQ14299.1"/>
    </source>
</evidence>
<keyword evidence="4" id="KW-1185">Reference proteome</keyword>
<reference evidence="3 4" key="1">
    <citation type="submission" date="2022-02" db="EMBL/GenBank/DDBJ databases">
        <title>Paenibacillus sp. MBLB1776 Whole Genome Shotgun Sequencing.</title>
        <authorList>
            <person name="Hwang C.Y."/>
            <person name="Cho E.-S."/>
            <person name="Seo M.-J."/>
        </authorList>
    </citation>
    <scope>NUCLEOTIDE SEQUENCE [LARGE SCALE GENOMIC DNA]</scope>
    <source>
        <strain evidence="3 4">MBLB1776</strain>
    </source>
</reference>
<dbReference type="GO" id="GO:0046491">
    <property type="term" value="P:L-methylmalonyl-CoA metabolic process"/>
    <property type="evidence" value="ECO:0007669"/>
    <property type="project" value="TreeGrafter"/>
</dbReference>
<dbReference type="PANTHER" id="PTHR43048:SF3">
    <property type="entry name" value="METHYLMALONYL-COA EPIMERASE, MITOCHONDRIAL"/>
    <property type="match status" value="1"/>
</dbReference>
<evidence type="ECO:0000256" key="1">
    <source>
        <dbReference type="ARBA" id="ARBA00022723"/>
    </source>
</evidence>
<dbReference type="InterPro" id="IPR037523">
    <property type="entry name" value="VOC_core"/>
</dbReference>